<comment type="subcellular location">
    <subcellularLocation>
        <location evidence="1">Nucleus</location>
    </subcellularLocation>
</comment>
<keyword evidence="5" id="KW-0539">Nucleus</keyword>
<evidence type="ECO:0000313" key="8">
    <source>
        <dbReference type="Proteomes" id="UP000310200"/>
    </source>
</evidence>
<feature type="compositionally biased region" description="Acidic residues" evidence="6">
    <location>
        <begin position="183"/>
        <end position="192"/>
    </location>
</feature>
<comment type="caution">
    <text evidence="7">The sequence shown here is derived from an EMBL/GenBank/DDBJ whole genome shotgun (WGS) entry which is preliminary data.</text>
</comment>
<keyword evidence="3 7" id="KW-0238">DNA-binding</keyword>
<dbReference type="EMBL" id="QBLH01000464">
    <property type="protein sequence ID" value="TGZ55414.1"/>
    <property type="molecule type" value="Genomic_DNA"/>
</dbReference>
<dbReference type="STRING" id="300112.A0A4V3SC54"/>
<dbReference type="GO" id="GO:0005634">
    <property type="term" value="C:nucleus"/>
    <property type="evidence" value="ECO:0007669"/>
    <property type="project" value="UniProtKB-SubCell"/>
</dbReference>
<keyword evidence="4 7" id="KW-0371">Homeobox</keyword>
<evidence type="ECO:0000256" key="3">
    <source>
        <dbReference type="ARBA" id="ARBA00023125"/>
    </source>
</evidence>
<dbReference type="InterPro" id="IPR001827">
    <property type="entry name" value="Homeobox_Antennapedia_CS"/>
</dbReference>
<dbReference type="GO" id="GO:0003700">
    <property type="term" value="F:DNA-binding transcription factor activity"/>
    <property type="evidence" value="ECO:0007669"/>
    <property type="project" value="InterPro"/>
</dbReference>
<feature type="region of interest" description="Disordered" evidence="6">
    <location>
        <begin position="1"/>
        <end position="31"/>
    </location>
</feature>
<evidence type="ECO:0000256" key="2">
    <source>
        <dbReference type="ARBA" id="ARBA00022473"/>
    </source>
</evidence>
<keyword evidence="2" id="KW-0217">Developmental protein</keyword>
<accession>A0A4V3SC54</accession>
<evidence type="ECO:0000256" key="4">
    <source>
        <dbReference type="ARBA" id="ARBA00023155"/>
    </source>
</evidence>
<sequence length="247" mass="26325">MRSKQQTLVHPEENPRQSQLSSSGNLQLIQSSQSSQLNHLQNLVHASKELSTVKTRPTTPVLANDGGGSFWLATVAAGASTPAGLPPHGTHHPAMDPTCGSAETGFINSQPSMAEFMTALPQLAGDSSLQHSPGTGGSISPGAHHPAYHTMMDPHGVADPSGVNVPEYPWMKEKKTTRKSNQQEEEVEEEGLETTAVDKKLAPGQEAQKSSEKGGRNANGGCNENLSTRTIIQKIVEGFYVLCRKLS</sequence>
<reference evidence="7 8" key="1">
    <citation type="journal article" date="2019" name="Philos. Trans. R. Soc. Lond., B, Biol. Sci.">
        <title>Ant behaviour and brain gene expression of defending hosts depend on the ecological success of the intruding social parasite.</title>
        <authorList>
            <person name="Kaur R."/>
            <person name="Stoldt M."/>
            <person name="Jongepier E."/>
            <person name="Feldmeyer B."/>
            <person name="Menzel F."/>
            <person name="Bornberg-Bauer E."/>
            <person name="Foitzik S."/>
        </authorList>
    </citation>
    <scope>NUCLEOTIDE SEQUENCE [LARGE SCALE GENOMIC DNA]</scope>
    <source>
        <tissue evidence="7">Whole body</tissue>
    </source>
</reference>
<dbReference type="AlphaFoldDB" id="A0A4V3SC54"/>
<evidence type="ECO:0000313" key="7">
    <source>
        <dbReference type="EMBL" id="TGZ55414.1"/>
    </source>
</evidence>
<evidence type="ECO:0000256" key="6">
    <source>
        <dbReference type="SAM" id="MobiDB-lite"/>
    </source>
</evidence>
<dbReference type="GO" id="GO:0003677">
    <property type="term" value="F:DNA binding"/>
    <property type="evidence" value="ECO:0007669"/>
    <property type="project" value="UniProtKB-KW"/>
</dbReference>
<organism evidence="7 8">
    <name type="scientific">Temnothorax longispinosus</name>
    <dbReference type="NCBI Taxonomy" id="300112"/>
    <lineage>
        <taxon>Eukaryota</taxon>
        <taxon>Metazoa</taxon>
        <taxon>Ecdysozoa</taxon>
        <taxon>Arthropoda</taxon>
        <taxon>Hexapoda</taxon>
        <taxon>Insecta</taxon>
        <taxon>Pterygota</taxon>
        <taxon>Neoptera</taxon>
        <taxon>Endopterygota</taxon>
        <taxon>Hymenoptera</taxon>
        <taxon>Apocrita</taxon>
        <taxon>Aculeata</taxon>
        <taxon>Formicoidea</taxon>
        <taxon>Formicidae</taxon>
        <taxon>Myrmicinae</taxon>
        <taxon>Temnothorax</taxon>
    </lineage>
</organism>
<gene>
    <name evidence="7" type="ORF">DBV15_08582</name>
</gene>
<keyword evidence="8" id="KW-1185">Reference proteome</keyword>
<evidence type="ECO:0000256" key="5">
    <source>
        <dbReference type="ARBA" id="ARBA00023242"/>
    </source>
</evidence>
<evidence type="ECO:0000256" key="1">
    <source>
        <dbReference type="ARBA" id="ARBA00004123"/>
    </source>
</evidence>
<dbReference type="Proteomes" id="UP000310200">
    <property type="component" value="Unassembled WGS sequence"/>
</dbReference>
<feature type="region of interest" description="Disordered" evidence="6">
    <location>
        <begin position="174"/>
        <end position="225"/>
    </location>
</feature>
<protein>
    <submittedName>
        <fullName evidence="7">Homeobox protein Hox-A2</fullName>
    </submittedName>
</protein>
<name>A0A4V3SC54_9HYME</name>
<proteinExistence type="predicted"/>
<dbReference type="PROSITE" id="PS00032">
    <property type="entry name" value="ANTENNAPEDIA"/>
    <property type="match status" value="1"/>
</dbReference>
<feature type="compositionally biased region" description="Low complexity" evidence="6">
    <location>
        <begin position="17"/>
        <end position="31"/>
    </location>
</feature>